<dbReference type="Gene3D" id="1.10.540.10">
    <property type="entry name" value="Acyl-CoA dehydrogenase/oxidase, N-terminal domain"/>
    <property type="match status" value="1"/>
</dbReference>
<evidence type="ECO:0000256" key="5">
    <source>
        <dbReference type="ARBA" id="ARBA00022827"/>
    </source>
</evidence>
<comment type="cofactor">
    <cofactor evidence="1">
        <name>FAD</name>
        <dbReference type="ChEBI" id="CHEBI:57692"/>
    </cofactor>
</comment>
<dbReference type="Gene3D" id="2.40.110.10">
    <property type="entry name" value="Butyryl-CoA Dehydrogenase, subunit A, domain 2"/>
    <property type="match status" value="1"/>
</dbReference>
<dbReference type="FunFam" id="2.40.110.10:FF:000002">
    <property type="entry name" value="Acyl-CoA dehydrogenase fadE12"/>
    <property type="match status" value="1"/>
</dbReference>
<dbReference type="InterPro" id="IPR037069">
    <property type="entry name" value="AcylCoA_DH/ox_N_sf"/>
</dbReference>
<gene>
    <name evidence="16" type="primary">mmgC_6</name>
    <name evidence="16" type="ORF">LMG27174_05095</name>
</gene>
<evidence type="ECO:0000259" key="15">
    <source>
        <dbReference type="Pfam" id="PF02771"/>
    </source>
</evidence>
<dbReference type="PANTHER" id="PTHR43884:SF12">
    <property type="entry name" value="ISOVALERYL-COA DEHYDROGENASE, MITOCHONDRIAL-RELATED"/>
    <property type="match status" value="1"/>
</dbReference>
<dbReference type="AlphaFoldDB" id="A0A6J5C0A5"/>
<dbReference type="InterPro" id="IPR013786">
    <property type="entry name" value="AcylCoA_DH/ox_N"/>
</dbReference>
<dbReference type="InterPro" id="IPR046373">
    <property type="entry name" value="Acyl-CoA_Oxase/DH_mid-dom_sf"/>
</dbReference>
<comment type="function">
    <text evidence="8">Catalyzes the conversion 3-sulfinopropanoyl-CoA (3SP-CoA) to propanoyl-CoA by abstraction of sulfite. Does not show dehydrogenase activity.</text>
</comment>
<reference evidence="16 17" key="1">
    <citation type="submission" date="2020-04" db="EMBL/GenBank/DDBJ databases">
        <authorList>
            <person name="De Canck E."/>
        </authorList>
    </citation>
    <scope>NUCLEOTIDE SEQUENCE [LARGE SCALE GENOMIC DNA]</scope>
    <source>
        <strain evidence="16 17">LMG 27174</strain>
    </source>
</reference>
<dbReference type="PIRSF" id="PIRSF016578">
    <property type="entry name" value="HsaA"/>
    <property type="match status" value="1"/>
</dbReference>
<proteinExistence type="inferred from homology"/>
<evidence type="ECO:0000259" key="13">
    <source>
        <dbReference type="Pfam" id="PF00441"/>
    </source>
</evidence>
<dbReference type="Pfam" id="PF02771">
    <property type="entry name" value="Acyl-CoA_dh_N"/>
    <property type="match status" value="1"/>
</dbReference>
<comment type="similarity">
    <text evidence="2">Belongs to the acyl-CoA dehydrogenase family.</text>
</comment>
<organism evidence="16 17">
    <name type="scientific">Paraburkholderia rhynchosiae</name>
    <dbReference type="NCBI Taxonomy" id="487049"/>
    <lineage>
        <taxon>Bacteria</taxon>
        <taxon>Pseudomonadati</taxon>
        <taxon>Pseudomonadota</taxon>
        <taxon>Betaproteobacteria</taxon>
        <taxon>Burkholderiales</taxon>
        <taxon>Burkholderiaceae</taxon>
        <taxon>Paraburkholderia</taxon>
    </lineage>
</organism>
<feature type="domain" description="Acyl-CoA oxidase/dehydrogenase middle" evidence="14">
    <location>
        <begin position="152"/>
        <end position="247"/>
    </location>
</feature>
<dbReference type="SUPFAM" id="SSF56645">
    <property type="entry name" value="Acyl-CoA dehydrogenase NM domain-like"/>
    <property type="match status" value="1"/>
</dbReference>
<evidence type="ECO:0000256" key="10">
    <source>
        <dbReference type="ARBA" id="ARBA00066461"/>
    </source>
</evidence>
<evidence type="ECO:0000313" key="16">
    <source>
        <dbReference type="EMBL" id="CAB3722513.1"/>
    </source>
</evidence>
<dbReference type="PANTHER" id="PTHR43884">
    <property type="entry name" value="ACYL-COA DEHYDROGENASE"/>
    <property type="match status" value="1"/>
</dbReference>
<dbReference type="InterPro" id="IPR009075">
    <property type="entry name" value="AcylCo_DH/oxidase_C"/>
</dbReference>
<feature type="domain" description="Acyl-CoA dehydrogenase/oxidase C-terminal" evidence="13">
    <location>
        <begin position="261"/>
        <end position="412"/>
    </location>
</feature>
<evidence type="ECO:0000256" key="8">
    <source>
        <dbReference type="ARBA" id="ARBA00058152"/>
    </source>
</evidence>
<evidence type="ECO:0000256" key="4">
    <source>
        <dbReference type="ARBA" id="ARBA00022801"/>
    </source>
</evidence>
<sequence length="428" mass="46872">MHRLLYRTVFMFMKHATFEGGLGPHHWQETFNVTYQLTDDQIQIRDLVRRVAMERVAPRADEIDRTAEYPHDMYALLKELGLFTLPFPEAYGGAGSVMSACIAVEELGRVCYNTGYLLVVQWTPFGAILAGGTEEQKARLLPGLASGDLRGALSITESQSGSDVSGIRTTARRRGDGYVLNGSKIWCTNSHIADFLLVAAKTLDEEGNHLGINLFVVDRETPGLTIGREEDKMGARGVASCPLFFDDAFVNADNRLGPEGGQGFKVAMEALNTSRPIVAARAVGIAQGAIDHTIRFIQDRVAFGQTISNFQGVRWMVADMITQTEAARQLVYRTASLVDSGATGRELAPMAAMAKMFASDVAMKVATDAVQLFGAAGISNEYPINRYFRDAKVVQIIEGTNQIQRNIVADSVFGRVKKTEPRARHTDA</sequence>
<evidence type="ECO:0000256" key="1">
    <source>
        <dbReference type="ARBA" id="ARBA00001974"/>
    </source>
</evidence>
<protein>
    <recommendedName>
        <fullName evidence="11">3-sulfinopropanoyl-CoA desulfinase</fullName>
        <ecNumber evidence="10">3.13.1.4</ecNumber>
    </recommendedName>
    <alternativeName>
        <fullName evidence="12">3-sulfinopropionyl coenzyme A desulfinase</fullName>
    </alternativeName>
</protein>
<evidence type="ECO:0000256" key="2">
    <source>
        <dbReference type="ARBA" id="ARBA00009347"/>
    </source>
</evidence>
<keyword evidence="5" id="KW-0274">FAD</keyword>
<evidence type="ECO:0000259" key="14">
    <source>
        <dbReference type="Pfam" id="PF02770"/>
    </source>
</evidence>
<evidence type="ECO:0000256" key="7">
    <source>
        <dbReference type="ARBA" id="ARBA00052938"/>
    </source>
</evidence>
<keyword evidence="4" id="KW-0378">Hydrolase</keyword>
<evidence type="ECO:0000256" key="12">
    <source>
        <dbReference type="ARBA" id="ARBA00075603"/>
    </source>
</evidence>
<dbReference type="GO" id="GO:0050660">
    <property type="term" value="F:flavin adenine dinucleotide binding"/>
    <property type="evidence" value="ECO:0007669"/>
    <property type="project" value="InterPro"/>
</dbReference>
<dbReference type="InterPro" id="IPR006091">
    <property type="entry name" value="Acyl-CoA_Oxase/DH_mid-dom"/>
</dbReference>
<comment type="catalytic activity">
    <reaction evidence="7">
        <text>3-sulfinopropanoyl-CoA + H2O = propanoyl-CoA + sulfite + H(+)</text>
        <dbReference type="Rhea" id="RHEA:41624"/>
        <dbReference type="ChEBI" id="CHEBI:15377"/>
        <dbReference type="ChEBI" id="CHEBI:15378"/>
        <dbReference type="ChEBI" id="CHEBI:17359"/>
        <dbReference type="ChEBI" id="CHEBI:57392"/>
        <dbReference type="ChEBI" id="CHEBI:78349"/>
        <dbReference type="EC" id="3.13.1.4"/>
    </reaction>
    <physiologicalReaction direction="left-to-right" evidence="7">
        <dbReference type="Rhea" id="RHEA:41625"/>
    </physiologicalReaction>
</comment>
<dbReference type="FunFam" id="1.20.140.10:FF:000004">
    <property type="entry name" value="Acyl-CoA dehydrogenase FadE25"/>
    <property type="match status" value="1"/>
</dbReference>
<evidence type="ECO:0000256" key="11">
    <source>
        <dbReference type="ARBA" id="ARBA00068311"/>
    </source>
</evidence>
<dbReference type="GO" id="GO:0003995">
    <property type="term" value="F:acyl-CoA dehydrogenase activity"/>
    <property type="evidence" value="ECO:0007669"/>
    <property type="project" value="TreeGrafter"/>
</dbReference>
<dbReference type="GO" id="GO:0016787">
    <property type="term" value="F:hydrolase activity"/>
    <property type="evidence" value="ECO:0007669"/>
    <property type="project" value="UniProtKB-KW"/>
</dbReference>
<dbReference type="InterPro" id="IPR036250">
    <property type="entry name" value="AcylCo_DH-like_C"/>
</dbReference>
<dbReference type="SUPFAM" id="SSF47203">
    <property type="entry name" value="Acyl-CoA dehydrogenase C-terminal domain-like"/>
    <property type="match status" value="1"/>
</dbReference>
<dbReference type="Pfam" id="PF00441">
    <property type="entry name" value="Acyl-CoA_dh_1"/>
    <property type="match status" value="1"/>
</dbReference>
<evidence type="ECO:0000256" key="6">
    <source>
        <dbReference type="ARBA" id="ARBA00023002"/>
    </source>
</evidence>
<dbReference type="EC" id="3.13.1.4" evidence="10"/>
<dbReference type="Proteomes" id="UP000494205">
    <property type="component" value="Unassembled WGS sequence"/>
</dbReference>
<evidence type="ECO:0000256" key="3">
    <source>
        <dbReference type="ARBA" id="ARBA00022630"/>
    </source>
</evidence>
<dbReference type="Gene3D" id="1.20.140.10">
    <property type="entry name" value="Butyryl-CoA Dehydrogenase, subunit A, domain 3"/>
    <property type="match status" value="1"/>
</dbReference>
<keyword evidence="6 16" id="KW-0560">Oxidoreductase</keyword>
<accession>A0A6J5C0A5</accession>
<feature type="domain" description="Acyl-CoA dehydrogenase/oxidase N-terminal" evidence="15">
    <location>
        <begin position="38"/>
        <end position="148"/>
    </location>
</feature>
<dbReference type="EMBL" id="CADIJZ010000021">
    <property type="protein sequence ID" value="CAB3722513.1"/>
    <property type="molecule type" value="Genomic_DNA"/>
</dbReference>
<evidence type="ECO:0000313" key="17">
    <source>
        <dbReference type="Proteomes" id="UP000494205"/>
    </source>
</evidence>
<name>A0A6J5C0A5_9BURK</name>
<evidence type="ECO:0000256" key="9">
    <source>
        <dbReference type="ARBA" id="ARBA00065214"/>
    </source>
</evidence>
<dbReference type="InterPro" id="IPR009100">
    <property type="entry name" value="AcylCoA_DH/oxidase_NM_dom_sf"/>
</dbReference>
<dbReference type="Pfam" id="PF02770">
    <property type="entry name" value="Acyl-CoA_dh_M"/>
    <property type="match status" value="1"/>
</dbReference>
<keyword evidence="3" id="KW-0285">Flavoprotein</keyword>
<comment type="subunit">
    <text evidence="9">Homotrimer or homotetramer.</text>
</comment>